<dbReference type="InterPro" id="IPR019734">
    <property type="entry name" value="TPR_rpt"/>
</dbReference>
<keyword evidence="7" id="KW-0802">TPR repeat</keyword>
<evidence type="ECO:0000256" key="8">
    <source>
        <dbReference type="SAM" id="Coils"/>
    </source>
</evidence>
<feature type="domain" description="Protein kinase" evidence="9">
    <location>
        <begin position="11"/>
        <end position="271"/>
    </location>
</feature>
<dbReference type="GO" id="GO:0005524">
    <property type="term" value="F:ATP binding"/>
    <property type="evidence" value="ECO:0007669"/>
    <property type="project" value="UniProtKB-KW"/>
</dbReference>
<dbReference type="Gene3D" id="3.30.200.20">
    <property type="entry name" value="Phosphorylase Kinase, domain 1"/>
    <property type="match status" value="1"/>
</dbReference>
<evidence type="ECO:0000313" key="10">
    <source>
        <dbReference type="EMBL" id="AUX23190.1"/>
    </source>
</evidence>
<dbReference type="InterPro" id="IPR000719">
    <property type="entry name" value="Prot_kinase_dom"/>
</dbReference>
<dbReference type="SUPFAM" id="SSF56112">
    <property type="entry name" value="Protein kinase-like (PK-like)"/>
    <property type="match status" value="1"/>
</dbReference>
<evidence type="ECO:0000313" key="11">
    <source>
        <dbReference type="Proteomes" id="UP000295781"/>
    </source>
</evidence>
<dbReference type="SUPFAM" id="SSF48452">
    <property type="entry name" value="TPR-like"/>
    <property type="match status" value="2"/>
</dbReference>
<feature type="coiled-coil region" evidence="8">
    <location>
        <begin position="317"/>
        <end position="344"/>
    </location>
</feature>
<keyword evidence="5 10" id="KW-0418">Kinase</keyword>
<dbReference type="InterPro" id="IPR011009">
    <property type="entry name" value="Kinase-like_dom_sf"/>
</dbReference>
<dbReference type="RefSeq" id="WP_129348240.1">
    <property type="nucleotide sequence ID" value="NZ_CP012670.1"/>
</dbReference>
<evidence type="ECO:0000256" key="7">
    <source>
        <dbReference type="PROSITE-ProRule" id="PRU00339"/>
    </source>
</evidence>
<evidence type="ECO:0000256" key="4">
    <source>
        <dbReference type="ARBA" id="ARBA00022741"/>
    </source>
</evidence>
<reference evidence="10 11" key="1">
    <citation type="submission" date="2015-09" db="EMBL/GenBank/DDBJ databases">
        <title>Sorangium comparison.</title>
        <authorList>
            <person name="Zaburannyi N."/>
            <person name="Bunk B."/>
            <person name="Overmann J."/>
            <person name="Mueller R."/>
        </authorList>
    </citation>
    <scope>NUCLEOTIDE SEQUENCE [LARGE SCALE GENOMIC DNA]</scope>
    <source>
        <strain evidence="10 11">So ceGT47</strain>
    </source>
</reference>
<dbReference type="InterPro" id="IPR041664">
    <property type="entry name" value="AAA_16"/>
</dbReference>
<organism evidence="10 11">
    <name type="scientific">Sorangium cellulosum</name>
    <name type="common">Polyangium cellulosum</name>
    <dbReference type="NCBI Taxonomy" id="56"/>
    <lineage>
        <taxon>Bacteria</taxon>
        <taxon>Pseudomonadati</taxon>
        <taxon>Myxococcota</taxon>
        <taxon>Polyangia</taxon>
        <taxon>Polyangiales</taxon>
        <taxon>Polyangiaceae</taxon>
        <taxon>Sorangium</taxon>
    </lineage>
</organism>
<dbReference type="OrthoDB" id="5477601at2"/>
<dbReference type="InterPro" id="IPR027417">
    <property type="entry name" value="P-loop_NTPase"/>
</dbReference>
<dbReference type="InterPro" id="IPR011990">
    <property type="entry name" value="TPR-like_helical_dom_sf"/>
</dbReference>
<dbReference type="EC" id="2.7.11.1" evidence="1"/>
<dbReference type="CDD" id="cd14014">
    <property type="entry name" value="STKc_PknB_like"/>
    <property type="match status" value="1"/>
</dbReference>
<feature type="repeat" description="TPR" evidence="7">
    <location>
        <begin position="1103"/>
        <end position="1136"/>
    </location>
</feature>
<dbReference type="PANTHER" id="PTHR43289">
    <property type="entry name" value="MITOGEN-ACTIVATED PROTEIN KINASE KINASE KINASE 20-RELATED"/>
    <property type="match status" value="1"/>
</dbReference>
<protein>
    <recommendedName>
        <fullName evidence="1">non-specific serine/threonine protein kinase</fullName>
        <ecNumber evidence="1">2.7.11.1</ecNumber>
    </recommendedName>
</protein>
<dbReference type="PROSITE" id="PS00108">
    <property type="entry name" value="PROTEIN_KINASE_ST"/>
    <property type="match status" value="1"/>
</dbReference>
<keyword evidence="2" id="KW-0723">Serine/threonine-protein kinase</keyword>
<dbReference type="PROSITE" id="PS50005">
    <property type="entry name" value="TPR"/>
    <property type="match status" value="1"/>
</dbReference>
<dbReference type="InterPro" id="IPR008271">
    <property type="entry name" value="Ser/Thr_kinase_AS"/>
</dbReference>
<dbReference type="EMBL" id="CP012670">
    <property type="protein sequence ID" value="AUX23190.1"/>
    <property type="molecule type" value="Genomic_DNA"/>
</dbReference>
<dbReference type="SUPFAM" id="SSF52540">
    <property type="entry name" value="P-loop containing nucleoside triphosphate hydrolases"/>
    <property type="match status" value="1"/>
</dbReference>
<dbReference type="Gene3D" id="1.10.510.10">
    <property type="entry name" value="Transferase(Phosphotransferase) domain 1"/>
    <property type="match status" value="1"/>
</dbReference>
<dbReference type="Pfam" id="PF13191">
    <property type="entry name" value="AAA_16"/>
    <property type="match status" value="1"/>
</dbReference>
<evidence type="ECO:0000259" key="9">
    <source>
        <dbReference type="PROSITE" id="PS50011"/>
    </source>
</evidence>
<dbReference type="FunFam" id="1.10.510.10:FF:000021">
    <property type="entry name" value="Serine/threonine protein kinase"/>
    <property type="match status" value="1"/>
</dbReference>
<evidence type="ECO:0000256" key="5">
    <source>
        <dbReference type="ARBA" id="ARBA00022777"/>
    </source>
</evidence>
<sequence>MRAGTIVGDRFEIERLAGSGGMGDVYRARDRWSGDTVAIKILRRSGEMESSRFLREVRALAALQSPGIVRYIADGVTGAQEMYLAMEWLSGETLSQRLSRAELTIAESLALGARIAAALGVVHREGIVHRDLKPSNIFLAGGAAERVTLIDFGIARVSGVEQRLTATGAMLGTPGYMAPEQARGEPNVDARADVFSLGCVLFKCLTGRAPFLGLDPLSVALKIVLEEPPRLRELRPELPAAVDALIARMLAKLPDRRPRDGDAVAAELAALSERLLEWPSASSMSARSREITSSERRIVSLVLARDAVTQGAPAAQAPELERRARALRAVAERYQGQLEILADQSPVVVLSSAGAPTDLAARAARCALSLRAVLGRAPVALVSGRAELSPRAPVGELIDRAVLLLAADRGAAGAAPILLDSVTAGLLGGRFDVAPAGAAHCLRGERDDLDAPPLLLGKPTACVGREREIALLETAFVQCVEESLASAAIVVGPAGSGKSRLRYELIQRLRARGDGAQVWIGRGDPMRAGSAFGLLAQALRRAIGLFDDEPLAARRQKIRARIDQRGVKDGARVAAFLGEMVGARFPDDDDVRLRAARRNPVLMNDQLRVAWEDFLRAECARGPVVLVLEDLQWGDLPTVTLVDGALRNLRELPLLVLALGRPEVRETFRDLWTSHGALEVRLATLPRRASERLVRQALGQDASDTLVQALVERADGNAFYLEEQIRAVAEGKGAGVPETVLVMVQARLEALDLEMRRALRAASIFGETFWRGGVAALMGGADATRPLEMLEQRELIVGGRGESLAGEVEYSFRHALIQEAAYGMLTERDRELGHWLAGEWLERAGEADAALLAEHFERGGDPGRAVVFYERAAEQALRGNDLVATLDLAERGVRCGATGELLGALRLVQAEAHVWRGEFAQGEQRGVEAAEQLHPGSAPWFRAVQQSAVAAGKQGYYDRVERWASRATAEPPDEGAESARLACLAECAGFVAFGGNYAAANALIEELSRGVSQQSAPDPELVGRLYYARSVGLLASGSLGDCLECTEASLAAFERAGDRRNACVARNNLGSFYAELGAFDRAEEALRTSMAEAERMGLHDPAMLALANLGHVLAYRGQLAEAKRALRRAIEAEERQGDPRAAGTSRTYLAEAALLSGELDAAERDARAAAAALDVVPPLRAAALAVGAQALLGLGRAGEALAAAEEAMSLLLSLGTVEEGESRVRLAYAESLAANGKQAEATAAIVAARERLLARAERVGAPAWRERFLAREENARTLALADQWTGEPA</sequence>
<dbReference type="PROSITE" id="PS50011">
    <property type="entry name" value="PROTEIN_KINASE_DOM"/>
    <property type="match status" value="1"/>
</dbReference>
<proteinExistence type="predicted"/>
<dbReference type="SMART" id="SM00028">
    <property type="entry name" value="TPR"/>
    <property type="match status" value="2"/>
</dbReference>
<name>A0A4P2Q1U1_SORCE</name>
<keyword evidence="4" id="KW-0547">Nucleotide-binding</keyword>
<accession>A0A4P2Q1U1</accession>
<dbReference type="Proteomes" id="UP000295781">
    <property type="component" value="Chromosome"/>
</dbReference>
<keyword evidence="3 10" id="KW-0808">Transferase</keyword>
<evidence type="ECO:0000256" key="1">
    <source>
        <dbReference type="ARBA" id="ARBA00012513"/>
    </source>
</evidence>
<dbReference type="SMART" id="SM00220">
    <property type="entry name" value="S_TKc"/>
    <property type="match status" value="1"/>
</dbReference>
<keyword evidence="8" id="KW-0175">Coiled coil</keyword>
<dbReference type="Pfam" id="PF00069">
    <property type="entry name" value="Pkinase"/>
    <property type="match status" value="1"/>
</dbReference>
<evidence type="ECO:0000256" key="6">
    <source>
        <dbReference type="ARBA" id="ARBA00022840"/>
    </source>
</evidence>
<dbReference type="GO" id="GO:0004674">
    <property type="term" value="F:protein serine/threonine kinase activity"/>
    <property type="evidence" value="ECO:0007669"/>
    <property type="project" value="UniProtKB-KW"/>
</dbReference>
<dbReference type="Gene3D" id="1.25.40.10">
    <property type="entry name" value="Tetratricopeptide repeat domain"/>
    <property type="match status" value="1"/>
</dbReference>
<evidence type="ECO:0000256" key="2">
    <source>
        <dbReference type="ARBA" id="ARBA00022527"/>
    </source>
</evidence>
<dbReference type="PANTHER" id="PTHR43289:SF6">
    <property type="entry name" value="SERINE_THREONINE-PROTEIN KINASE NEKL-3"/>
    <property type="match status" value="1"/>
</dbReference>
<gene>
    <name evidence="10" type="ORF">SOCEGT47_037100</name>
</gene>
<evidence type="ECO:0000256" key="3">
    <source>
        <dbReference type="ARBA" id="ARBA00022679"/>
    </source>
</evidence>
<keyword evidence="6" id="KW-0067">ATP-binding</keyword>